<dbReference type="EMBL" id="JBBDHC010000005">
    <property type="protein sequence ID" value="MEJ1249004.1"/>
    <property type="molecule type" value="Genomic_DNA"/>
</dbReference>
<comment type="caution">
    <text evidence="1">The sequence shown here is derived from an EMBL/GenBank/DDBJ whole genome shotgun (WGS) entry which is preliminary data.</text>
</comment>
<protein>
    <recommendedName>
        <fullName evidence="3">Toxin CptA</fullName>
    </recommendedName>
</protein>
<evidence type="ECO:0000313" key="1">
    <source>
        <dbReference type="EMBL" id="MEJ1249004.1"/>
    </source>
</evidence>
<accession>A0AAW9R4V4</accession>
<sequence>MSHAGGASLQLALRPSRRLRAAIIALGLIAGTAVHLSHIPDACLVLLPALVWVAWRGLSRLAGETLVLRADGSVGLIGPDGGERVAQARALHERGPLGVLVLAVDERERRWAFAGDSLPAASRRELRLWMRDHAPLRDAAAARALPSGQTTSPG</sequence>
<evidence type="ECO:0000313" key="2">
    <source>
        <dbReference type="Proteomes" id="UP001364472"/>
    </source>
</evidence>
<evidence type="ECO:0008006" key="3">
    <source>
        <dbReference type="Google" id="ProtNLM"/>
    </source>
</evidence>
<gene>
    <name evidence="1" type="ORF">WB794_04850</name>
</gene>
<reference evidence="1 2" key="1">
    <citation type="journal article" date="2016" name="Antonie Van Leeuwenhoek">
        <title>Denitratimonas tolerans gen. nov., sp. nov., a denitrifying bacterium isolated from a bioreactor for tannery wastewater treatment.</title>
        <authorList>
            <person name="Han S.I."/>
            <person name="Kim J.O."/>
            <person name="Lee Y.R."/>
            <person name="Ekpeghere K.I."/>
            <person name="Koh S.C."/>
            <person name="Whang K.S."/>
        </authorList>
    </citation>
    <scope>NUCLEOTIDE SEQUENCE [LARGE SCALE GENOMIC DNA]</scope>
    <source>
        <strain evidence="1 2">KACC 17565</strain>
    </source>
</reference>
<proteinExistence type="predicted"/>
<dbReference type="AlphaFoldDB" id="A0AAW9R4V4"/>
<name>A0AAW9R4V4_9GAMM</name>
<dbReference type="RefSeq" id="WP_337334724.1">
    <property type="nucleotide sequence ID" value="NZ_JBBDHC010000005.1"/>
</dbReference>
<keyword evidence="2" id="KW-1185">Reference proteome</keyword>
<dbReference type="Proteomes" id="UP001364472">
    <property type="component" value="Unassembled WGS sequence"/>
</dbReference>
<organism evidence="1 2">
    <name type="scientific">Denitratimonas tolerans</name>
    <dbReference type="NCBI Taxonomy" id="1338420"/>
    <lineage>
        <taxon>Bacteria</taxon>
        <taxon>Pseudomonadati</taxon>
        <taxon>Pseudomonadota</taxon>
        <taxon>Gammaproteobacteria</taxon>
        <taxon>Lysobacterales</taxon>
        <taxon>Lysobacteraceae</taxon>
        <taxon>Denitratimonas</taxon>
    </lineage>
</organism>